<dbReference type="SUPFAM" id="SSF55073">
    <property type="entry name" value="Nucleotide cyclase"/>
    <property type="match status" value="1"/>
</dbReference>
<dbReference type="PROSITE" id="PS50887">
    <property type="entry name" value="GGDEF"/>
    <property type="match status" value="1"/>
</dbReference>
<sequence length="413" mass="46780">MLLFSHFRSAGMRLMIPLTIAILMLIALPFSTVSLANYQDLLVNIPYILFTIVIFLSQPFNQGRTGYVALIMLVAYIIIIHYLQTPLTNDNIKLIFSLLAGLLPFNLLQVHIMPDKRLFSRFGALFSVFLLLQVGWAALVYKHFNGTDLTSWWDTYLFTYRNLSLLPLVILLLNLALVCSSASTLLKRNHSSDQAVFICLLFSFVTFTFFQYSFISSVAFSIVAVLLLINIISCSHELAFIDQLTEIPGRRALDNELKHLGRTYTLAMIDVDHFKKFNDKYGHDTGDDVLKLVATLMKDIDGGGNAYRYGGEEFTILFKGKSIDECLPFLEELREKIEKYKMIIRDHDKRPASNRAGSKARGQDKTSKSVKVTVSIGVAENYLEQEPEDVLKQADNALYKAKEAGRNRVQCAQ</sequence>
<dbReference type="GO" id="GO:0043709">
    <property type="term" value="P:cell adhesion involved in single-species biofilm formation"/>
    <property type="evidence" value="ECO:0007669"/>
    <property type="project" value="TreeGrafter"/>
</dbReference>
<protein>
    <recommendedName>
        <fullName evidence="1">diguanylate cyclase</fullName>
        <ecNumber evidence="1">2.7.7.65</ecNumber>
    </recommendedName>
</protein>
<dbReference type="GO" id="GO:1902201">
    <property type="term" value="P:negative regulation of bacterial-type flagellum-dependent cell motility"/>
    <property type="evidence" value="ECO:0007669"/>
    <property type="project" value="TreeGrafter"/>
</dbReference>
<dbReference type="InterPro" id="IPR043128">
    <property type="entry name" value="Rev_trsase/Diguanyl_cyclase"/>
</dbReference>
<proteinExistence type="predicted"/>
<evidence type="ECO:0000256" key="1">
    <source>
        <dbReference type="ARBA" id="ARBA00012528"/>
    </source>
</evidence>
<evidence type="ECO:0000256" key="2">
    <source>
        <dbReference type="ARBA" id="ARBA00034247"/>
    </source>
</evidence>
<feature type="transmembrane region" description="Helical" evidence="4">
    <location>
        <begin position="41"/>
        <end position="60"/>
    </location>
</feature>
<dbReference type="Proteomes" id="UP000238730">
    <property type="component" value="Unassembled WGS sequence"/>
</dbReference>
<dbReference type="EMBL" id="MSCJ01000003">
    <property type="protein sequence ID" value="PQJ62712.1"/>
    <property type="molecule type" value="Genomic_DNA"/>
</dbReference>
<feature type="transmembrane region" description="Helical" evidence="4">
    <location>
        <begin position="67"/>
        <end position="85"/>
    </location>
</feature>
<dbReference type="PANTHER" id="PTHR45138">
    <property type="entry name" value="REGULATORY COMPONENTS OF SENSORY TRANSDUCTION SYSTEM"/>
    <property type="match status" value="1"/>
</dbReference>
<dbReference type="OrthoDB" id="9812260at2"/>
<feature type="transmembrane region" description="Helical" evidence="4">
    <location>
        <begin position="195"/>
        <end position="212"/>
    </location>
</feature>
<dbReference type="CDD" id="cd01949">
    <property type="entry name" value="GGDEF"/>
    <property type="match status" value="1"/>
</dbReference>
<evidence type="ECO:0000256" key="3">
    <source>
        <dbReference type="SAM" id="MobiDB-lite"/>
    </source>
</evidence>
<organism evidence="6 7">
    <name type="scientific">Photobacterium angustum</name>
    <dbReference type="NCBI Taxonomy" id="661"/>
    <lineage>
        <taxon>Bacteria</taxon>
        <taxon>Pseudomonadati</taxon>
        <taxon>Pseudomonadota</taxon>
        <taxon>Gammaproteobacteria</taxon>
        <taxon>Vibrionales</taxon>
        <taxon>Vibrionaceae</taxon>
        <taxon>Photobacterium</taxon>
    </lineage>
</organism>
<feature type="transmembrane region" description="Helical" evidence="4">
    <location>
        <begin position="12"/>
        <end position="35"/>
    </location>
</feature>
<evidence type="ECO:0000313" key="7">
    <source>
        <dbReference type="Proteomes" id="UP000238730"/>
    </source>
</evidence>
<dbReference type="SMART" id="SM00267">
    <property type="entry name" value="GGDEF"/>
    <property type="match status" value="1"/>
</dbReference>
<feature type="region of interest" description="Disordered" evidence="3">
    <location>
        <begin position="348"/>
        <end position="371"/>
    </location>
</feature>
<keyword evidence="4" id="KW-0812">Transmembrane</keyword>
<comment type="caution">
    <text evidence="6">The sequence shown here is derived from an EMBL/GenBank/DDBJ whole genome shotgun (WGS) entry which is preliminary data.</text>
</comment>
<name>A0A2S7VLR0_PHOAN</name>
<dbReference type="GO" id="GO:0005886">
    <property type="term" value="C:plasma membrane"/>
    <property type="evidence" value="ECO:0007669"/>
    <property type="project" value="TreeGrafter"/>
</dbReference>
<evidence type="ECO:0000256" key="4">
    <source>
        <dbReference type="SAM" id="Phobius"/>
    </source>
</evidence>
<dbReference type="AlphaFoldDB" id="A0A2S7VLR0"/>
<dbReference type="InterPro" id="IPR029787">
    <property type="entry name" value="Nucleotide_cyclase"/>
</dbReference>
<dbReference type="EC" id="2.7.7.65" evidence="1"/>
<dbReference type="GO" id="GO:0052621">
    <property type="term" value="F:diguanylate cyclase activity"/>
    <property type="evidence" value="ECO:0007669"/>
    <property type="project" value="UniProtKB-EC"/>
</dbReference>
<accession>A0A2S7VLR0</accession>
<feature type="transmembrane region" description="Helical" evidence="4">
    <location>
        <begin position="91"/>
        <end position="110"/>
    </location>
</feature>
<dbReference type="RefSeq" id="WP_105062493.1">
    <property type="nucleotide sequence ID" value="NZ_MSCJ01000003.1"/>
</dbReference>
<dbReference type="NCBIfam" id="TIGR00254">
    <property type="entry name" value="GGDEF"/>
    <property type="match status" value="1"/>
</dbReference>
<dbReference type="PANTHER" id="PTHR45138:SF9">
    <property type="entry name" value="DIGUANYLATE CYCLASE DGCM-RELATED"/>
    <property type="match status" value="1"/>
</dbReference>
<dbReference type="InterPro" id="IPR050469">
    <property type="entry name" value="Diguanylate_Cyclase"/>
</dbReference>
<dbReference type="InterPro" id="IPR000160">
    <property type="entry name" value="GGDEF_dom"/>
</dbReference>
<dbReference type="Gene3D" id="3.30.70.270">
    <property type="match status" value="1"/>
</dbReference>
<gene>
    <name evidence="6" type="ORF">BTO08_21060</name>
</gene>
<dbReference type="Pfam" id="PF00990">
    <property type="entry name" value="GGDEF"/>
    <property type="match status" value="2"/>
</dbReference>
<feature type="transmembrane region" description="Helical" evidence="4">
    <location>
        <begin position="122"/>
        <end position="144"/>
    </location>
</feature>
<reference evidence="6 7" key="1">
    <citation type="submission" date="2016-12" db="EMBL/GenBank/DDBJ databases">
        <title>Diversity of luminous bacteria.</title>
        <authorList>
            <person name="Yoshizawa S."/>
            <person name="Kogure K."/>
        </authorList>
    </citation>
    <scope>NUCLEOTIDE SEQUENCE [LARGE SCALE GENOMIC DNA]</scope>
    <source>
        <strain evidence="6 7">LC1-200</strain>
    </source>
</reference>
<feature type="domain" description="GGDEF" evidence="5">
    <location>
        <begin position="262"/>
        <end position="413"/>
    </location>
</feature>
<evidence type="ECO:0000313" key="6">
    <source>
        <dbReference type="EMBL" id="PQJ62712.1"/>
    </source>
</evidence>
<evidence type="ECO:0000259" key="5">
    <source>
        <dbReference type="PROSITE" id="PS50887"/>
    </source>
</evidence>
<feature type="transmembrane region" description="Helical" evidence="4">
    <location>
        <begin position="218"/>
        <end position="241"/>
    </location>
</feature>
<feature type="transmembrane region" description="Helical" evidence="4">
    <location>
        <begin position="164"/>
        <end position="186"/>
    </location>
</feature>
<comment type="catalytic activity">
    <reaction evidence="2">
        <text>2 GTP = 3',3'-c-di-GMP + 2 diphosphate</text>
        <dbReference type="Rhea" id="RHEA:24898"/>
        <dbReference type="ChEBI" id="CHEBI:33019"/>
        <dbReference type="ChEBI" id="CHEBI:37565"/>
        <dbReference type="ChEBI" id="CHEBI:58805"/>
        <dbReference type="EC" id="2.7.7.65"/>
    </reaction>
</comment>
<keyword evidence="4" id="KW-1133">Transmembrane helix</keyword>
<keyword evidence="4" id="KW-0472">Membrane</keyword>